<dbReference type="PROSITE" id="PS50896">
    <property type="entry name" value="LISH"/>
    <property type="match status" value="1"/>
</dbReference>
<feature type="compositionally biased region" description="Polar residues" evidence="1">
    <location>
        <begin position="1"/>
        <end position="14"/>
    </location>
</feature>
<reference evidence="2" key="2">
    <citation type="journal article" date="2022" name="Res Sq">
        <title>Comparative Genomics Reveals Insights into the Divergent Evolution of Astigmatic Mites and Household Pest Adaptations.</title>
        <authorList>
            <person name="Xiong Q."/>
            <person name="Wan A.T.-Y."/>
            <person name="Liu X.-Y."/>
            <person name="Fung C.S.-H."/>
            <person name="Xiao X."/>
            <person name="Malainual N."/>
            <person name="Hou J."/>
            <person name="Wang L."/>
            <person name="Wang M."/>
            <person name="Yang K."/>
            <person name="Cui Y."/>
            <person name="Leung E."/>
            <person name="Nong W."/>
            <person name="Shin S.-K."/>
            <person name="Au S."/>
            <person name="Jeong K.Y."/>
            <person name="Chew F.T."/>
            <person name="Hui J."/>
            <person name="Leung T.F."/>
            <person name="Tungtrongchitr A."/>
            <person name="Zhong N."/>
            <person name="Liu Z."/>
            <person name="Tsui S."/>
        </authorList>
    </citation>
    <scope>NUCLEOTIDE SEQUENCE</scope>
    <source>
        <strain evidence="2">Derf</strain>
        <tissue evidence="2">Whole organism</tissue>
    </source>
</reference>
<dbReference type="Proteomes" id="UP000790347">
    <property type="component" value="Unassembled WGS sequence"/>
</dbReference>
<accession>A0A922L4Z6</accession>
<gene>
    <name evidence="2" type="ORF">DERF_007935</name>
</gene>
<dbReference type="SMART" id="SM00667">
    <property type="entry name" value="LisH"/>
    <property type="match status" value="1"/>
</dbReference>
<evidence type="ECO:0000313" key="3">
    <source>
        <dbReference type="Proteomes" id="UP000790347"/>
    </source>
</evidence>
<dbReference type="GO" id="GO:0055037">
    <property type="term" value="C:recycling endosome"/>
    <property type="evidence" value="ECO:0007669"/>
    <property type="project" value="TreeGrafter"/>
</dbReference>
<dbReference type="PANTHER" id="PTHR32059:SF0">
    <property type="entry name" value="RAB11-BINDING PROTEIN RELCH"/>
    <property type="match status" value="1"/>
</dbReference>
<reference evidence="2" key="1">
    <citation type="submission" date="2013-05" db="EMBL/GenBank/DDBJ databases">
        <authorList>
            <person name="Yim A.K.Y."/>
            <person name="Chan T.F."/>
            <person name="Ji K.M."/>
            <person name="Liu X.Y."/>
            <person name="Zhou J.W."/>
            <person name="Li R.Q."/>
            <person name="Yang K.Y."/>
            <person name="Li J."/>
            <person name="Li M."/>
            <person name="Law P.T.W."/>
            <person name="Wu Y.L."/>
            <person name="Cai Z.L."/>
            <person name="Qin H."/>
            <person name="Bao Y."/>
            <person name="Leung R.K.K."/>
            <person name="Ng P.K.S."/>
            <person name="Zou J."/>
            <person name="Zhong X.J."/>
            <person name="Ran P.X."/>
            <person name="Zhong N.S."/>
            <person name="Liu Z.G."/>
            <person name="Tsui S.K.W."/>
        </authorList>
    </citation>
    <scope>NUCLEOTIDE SEQUENCE</scope>
    <source>
        <strain evidence="2">Derf</strain>
        <tissue evidence="2">Whole organism</tissue>
    </source>
</reference>
<dbReference type="EMBL" id="ASGP02000003">
    <property type="protein sequence ID" value="KAH9517255.1"/>
    <property type="molecule type" value="Genomic_DNA"/>
</dbReference>
<evidence type="ECO:0000256" key="1">
    <source>
        <dbReference type="SAM" id="MobiDB-lite"/>
    </source>
</evidence>
<keyword evidence="3" id="KW-1185">Reference proteome</keyword>
<dbReference type="PANTHER" id="PTHR32059">
    <property type="entry name" value="RAB11-BINDING PROTEIN RELCH"/>
    <property type="match status" value="1"/>
</dbReference>
<feature type="region of interest" description="Disordered" evidence="1">
    <location>
        <begin position="1"/>
        <end position="30"/>
    </location>
</feature>
<dbReference type="InterPro" id="IPR006594">
    <property type="entry name" value="LisH"/>
</dbReference>
<sequence>MEDLKMTTSSSSKSNVEDVVETTTETTKESELSNIDSETEIFDRIASKLLRSGYLLTALELHAELIERGKESSRLLMKAMTTMFPKNLSIGRSPSENTFDSLDFTHYSDEDLERHIGDERIAVLEFELRKARKTIDSLRASLTMTTTGQCSNDMIDGGGGGNNKLLNDCESKLHQSPPTINNDNNIFTTATAEYANEFSRDFYYRGSADGDSCPGEDDKFSKKSTTNLSNYESCIGGGGGVGGSSIIKPHEKRALNYLINEYLMTYNYKITSITFCDENTDQDFDNWNDVGLNITRPPDLLRIYRQFWNNINNHRQSSSSSVATASCLMRTNSNATTIVSNSHKTIINDDDDDDEFLVNNNQ</sequence>
<dbReference type="AlphaFoldDB" id="A0A922L4Z6"/>
<comment type="caution">
    <text evidence="2">The sequence shown here is derived from an EMBL/GenBank/DDBJ whole genome shotgun (WGS) entry which is preliminary data.</text>
</comment>
<organism evidence="2 3">
    <name type="scientific">Dermatophagoides farinae</name>
    <name type="common">American house dust mite</name>
    <dbReference type="NCBI Taxonomy" id="6954"/>
    <lineage>
        <taxon>Eukaryota</taxon>
        <taxon>Metazoa</taxon>
        <taxon>Ecdysozoa</taxon>
        <taxon>Arthropoda</taxon>
        <taxon>Chelicerata</taxon>
        <taxon>Arachnida</taxon>
        <taxon>Acari</taxon>
        <taxon>Acariformes</taxon>
        <taxon>Sarcoptiformes</taxon>
        <taxon>Astigmata</taxon>
        <taxon>Psoroptidia</taxon>
        <taxon>Analgoidea</taxon>
        <taxon>Pyroglyphidae</taxon>
        <taxon>Dermatophagoidinae</taxon>
        <taxon>Dermatophagoides</taxon>
    </lineage>
</organism>
<name>A0A922L4Z6_DERFA</name>
<dbReference type="GO" id="GO:0032367">
    <property type="term" value="P:intracellular cholesterol transport"/>
    <property type="evidence" value="ECO:0007669"/>
    <property type="project" value="InterPro"/>
</dbReference>
<protein>
    <recommendedName>
        <fullName evidence="4">LisH domain-containing protein</fullName>
    </recommendedName>
</protein>
<dbReference type="InterPro" id="IPR040362">
    <property type="entry name" value="RELCH"/>
</dbReference>
<proteinExistence type="predicted"/>
<evidence type="ECO:0000313" key="2">
    <source>
        <dbReference type="EMBL" id="KAH9517255.1"/>
    </source>
</evidence>
<evidence type="ECO:0008006" key="4">
    <source>
        <dbReference type="Google" id="ProtNLM"/>
    </source>
</evidence>
<dbReference type="GO" id="GO:0005802">
    <property type="term" value="C:trans-Golgi network"/>
    <property type="evidence" value="ECO:0007669"/>
    <property type="project" value="InterPro"/>
</dbReference>